<dbReference type="Gene3D" id="3.30.230.80">
    <property type="match status" value="1"/>
</dbReference>
<dbReference type="GO" id="GO:0005524">
    <property type="term" value="F:ATP binding"/>
    <property type="evidence" value="ECO:0007669"/>
    <property type="project" value="InterPro"/>
</dbReference>
<keyword evidence="4" id="KW-1185">Reference proteome</keyword>
<dbReference type="GO" id="GO:0051082">
    <property type="term" value="F:unfolded protein binding"/>
    <property type="evidence" value="ECO:0007669"/>
    <property type="project" value="InterPro"/>
</dbReference>
<keyword evidence="3" id="KW-0346">Stress response</keyword>
<comment type="similarity">
    <text evidence="1">Belongs to the heat shock protein 90 family.</text>
</comment>
<dbReference type="GO" id="GO:0016887">
    <property type="term" value="F:ATP hydrolysis activity"/>
    <property type="evidence" value="ECO:0007669"/>
    <property type="project" value="InterPro"/>
</dbReference>
<dbReference type="EMBL" id="MNCJ02000318">
    <property type="protein sequence ID" value="KAF5815095.1"/>
    <property type="molecule type" value="Genomic_DNA"/>
</dbReference>
<name>A0A9K3JID6_HELAN</name>
<accession>A0A9K3JID6</accession>
<dbReference type="InterPro" id="IPR020568">
    <property type="entry name" value="Ribosomal_Su5_D2-typ_SF"/>
</dbReference>
<dbReference type="GO" id="GO:0140662">
    <property type="term" value="F:ATP-dependent protein folding chaperone"/>
    <property type="evidence" value="ECO:0007669"/>
    <property type="project" value="InterPro"/>
</dbReference>
<dbReference type="InterPro" id="IPR001404">
    <property type="entry name" value="Hsp90_fam"/>
</dbReference>
<sequence length="210" mass="24307">MDNCEELLPECLSFVKGIVDSEDLPLNISREMLQQNKILKVISKNLVKKCIELFQEIAENKEDYNKFYEAFSKNLKLGIHEDSQNKTKLAELLRYHSTKSGDEMTSLKDYVTRMKEGQNQHLLHHCRSAGKKRVSTTKEGLKLDESEDEKKKKEALKERFDGLCKVMKDVLGDKVEKMTVSDRVVDSLCCLVTGEYGWTANMERIMRHKL</sequence>
<protein>
    <submittedName>
        <fullName evidence="3">Heat shock protein Hsp90 family</fullName>
    </submittedName>
</protein>
<reference evidence="3" key="2">
    <citation type="submission" date="2020-06" db="EMBL/GenBank/DDBJ databases">
        <title>Helianthus annuus Genome sequencing and assembly Release 2.</title>
        <authorList>
            <person name="Gouzy J."/>
            <person name="Langlade N."/>
            <person name="Munos S."/>
        </authorList>
    </citation>
    <scope>NUCLEOTIDE SEQUENCE</scope>
    <source>
        <tissue evidence="3">Leaves</tissue>
    </source>
</reference>
<proteinExistence type="inferred from homology"/>
<keyword evidence="2" id="KW-0143">Chaperone</keyword>
<comment type="caution">
    <text evidence="3">The sequence shown here is derived from an EMBL/GenBank/DDBJ whole genome shotgun (WGS) entry which is preliminary data.</text>
</comment>
<dbReference type="Proteomes" id="UP000215914">
    <property type="component" value="Unassembled WGS sequence"/>
</dbReference>
<dbReference type="Gramene" id="mRNA:HanXRQr2_Chr03g0118981">
    <property type="protein sequence ID" value="mRNA:HanXRQr2_Chr03g0118981"/>
    <property type="gene ID" value="HanXRQr2_Chr03g0118981"/>
</dbReference>
<dbReference type="PANTHER" id="PTHR11528">
    <property type="entry name" value="HEAT SHOCK PROTEIN 90 FAMILY MEMBER"/>
    <property type="match status" value="1"/>
</dbReference>
<evidence type="ECO:0000313" key="4">
    <source>
        <dbReference type="Proteomes" id="UP000215914"/>
    </source>
</evidence>
<dbReference type="InterPro" id="IPR037196">
    <property type="entry name" value="HSP90_C"/>
</dbReference>
<evidence type="ECO:0000313" key="3">
    <source>
        <dbReference type="EMBL" id="KAF5815095.1"/>
    </source>
</evidence>
<evidence type="ECO:0000256" key="2">
    <source>
        <dbReference type="ARBA" id="ARBA00023186"/>
    </source>
</evidence>
<reference evidence="3" key="1">
    <citation type="journal article" date="2017" name="Nature">
        <title>The sunflower genome provides insights into oil metabolism, flowering and Asterid evolution.</title>
        <authorList>
            <person name="Badouin H."/>
            <person name="Gouzy J."/>
            <person name="Grassa C.J."/>
            <person name="Murat F."/>
            <person name="Staton S.E."/>
            <person name="Cottret L."/>
            <person name="Lelandais-Briere C."/>
            <person name="Owens G.L."/>
            <person name="Carrere S."/>
            <person name="Mayjonade B."/>
            <person name="Legrand L."/>
            <person name="Gill N."/>
            <person name="Kane N.C."/>
            <person name="Bowers J.E."/>
            <person name="Hubner S."/>
            <person name="Bellec A."/>
            <person name="Berard A."/>
            <person name="Berges H."/>
            <person name="Blanchet N."/>
            <person name="Boniface M.C."/>
            <person name="Brunel D."/>
            <person name="Catrice O."/>
            <person name="Chaidir N."/>
            <person name="Claudel C."/>
            <person name="Donnadieu C."/>
            <person name="Faraut T."/>
            <person name="Fievet G."/>
            <person name="Helmstetter N."/>
            <person name="King M."/>
            <person name="Knapp S.J."/>
            <person name="Lai Z."/>
            <person name="Le Paslier M.C."/>
            <person name="Lippi Y."/>
            <person name="Lorenzon L."/>
            <person name="Mandel J.R."/>
            <person name="Marage G."/>
            <person name="Marchand G."/>
            <person name="Marquand E."/>
            <person name="Bret-Mestries E."/>
            <person name="Morien E."/>
            <person name="Nambeesan S."/>
            <person name="Nguyen T."/>
            <person name="Pegot-Espagnet P."/>
            <person name="Pouilly N."/>
            <person name="Raftis F."/>
            <person name="Sallet E."/>
            <person name="Schiex T."/>
            <person name="Thomas J."/>
            <person name="Vandecasteele C."/>
            <person name="Vares D."/>
            <person name="Vear F."/>
            <person name="Vautrin S."/>
            <person name="Crespi M."/>
            <person name="Mangin B."/>
            <person name="Burke J.M."/>
            <person name="Salse J."/>
            <person name="Munos S."/>
            <person name="Vincourt P."/>
            <person name="Rieseberg L.H."/>
            <person name="Langlade N.B."/>
        </authorList>
    </citation>
    <scope>NUCLEOTIDE SEQUENCE</scope>
    <source>
        <tissue evidence="3">Leaves</tissue>
    </source>
</reference>
<dbReference type="Pfam" id="PF00183">
    <property type="entry name" value="HSP90"/>
    <property type="match status" value="2"/>
</dbReference>
<gene>
    <name evidence="3" type="ORF">HanXRQr2_Chr03g0118981</name>
</gene>
<dbReference type="Gene3D" id="1.20.120.790">
    <property type="entry name" value="Heat shock protein 90, C-terminal domain"/>
    <property type="match status" value="1"/>
</dbReference>
<organism evidence="3 4">
    <name type="scientific">Helianthus annuus</name>
    <name type="common">Common sunflower</name>
    <dbReference type="NCBI Taxonomy" id="4232"/>
    <lineage>
        <taxon>Eukaryota</taxon>
        <taxon>Viridiplantae</taxon>
        <taxon>Streptophyta</taxon>
        <taxon>Embryophyta</taxon>
        <taxon>Tracheophyta</taxon>
        <taxon>Spermatophyta</taxon>
        <taxon>Magnoliopsida</taxon>
        <taxon>eudicotyledons</taxon>
        <taxon>Gunneridae</taxon>
        <taxon>Pentapetalae</taxon>
        <taxon>asterids</taxon>
        <taxon>campanulids</taxon>
        <taxon>Asterales</taxon>
        <taxon>Asteraceae</taxon>
        <taxon>Asteroideae</taxon>
        <taxon>Heliantheae alliance</taxon>
        <taxon>Heliantheae</taxon>
        <taxon>Helianthus</taxon>
    </lineage>
</organism>
<dbReference type="Gene3D" id="3.40.50.11260">
    <property type="match status" value="1"/>
</dbReference>
<evidence type="ECO:0000256" key="1">
    <source>
        <dbReference type="ARBA" id="ARBA00008239"/>
    </source>
</evidence>
<dbReference type="SUPFAM" id="SSF110942">
    <property type="entry name" value="HSP90 C-terminal domain"/>
    <property type="match status" value="1"/>
</dbReference>
<dbReference type="SUPFAM" id="SSF54211">
    <property type="entry name" value="Ribosomal protein S5 domain 2-like"/>
    <property type="match status" value="1"/>
</dbReference>
<dbReference type="AlphaFoldDB" id="A0A9K3JID6"/>